<evidence type="ECO:0000256" key="11">
    <source>
        <dbReference type="ARBA" id="ARBA00023014"/>
    </source>
</evidence>
<keyword evidence="11" id="KW-0411">Iron-sulfur</keyword>
<keyword evidence="4 13" id="KW-0812">Transmembrane</keyword>
<evidence type="ECO:0000256" key="4">
    <source>
        <dbReference type="ARBA" id="ARBA00022692"/>
    </source>
</evidence>
<organism evidence="15 16">
    <name type="scientific">Frankia alni (strain DSM 45986 / CECT 9034 / ACN14a)</name>
    <dbReference type="NCBI Taxonomy" id="326424"/>
    <lineage>
        <taxon>Bacteria</taxon>
        <taxon>Bacillati</taxon>
        <taxon>Actinomycetota</taxon>
        <taxon>Actinomycetes</taxon>
        <taxon>Frankiales</taxon>
        <taxon>Frankiaceae</taxon>
        <taxon>Frankia</taxon>
    </lineage>
</organism>
<keyword evidence="9" id="KW-0560">Oxidoreductase</keyword>
<evidence type="ECO:0000256" key="6">
    <source>
        <dbReference type="ARBA" id="ARBA00022723"/>
    </source>
</evidence>
<evidence type="ECO:0000256" key="3">
    <source>
        <dbReference type="ARBA" id="ARBA00022630"/>
    </source>
</evidence>
<dbReference type="KEGG" id="fal:FRAAL0548"/>
<evidence type="ECO:0000256" key="9">
    <source>
        <dbReference type="ARBA" id="ARBA00023002"/>
    </source>
</evidence>
<keyword evidence="12 13" id="KW-0472">Membrane</keyword>
<dbReference type="GO" id="GO:0016491">
    <property type="term" value="F:oxidoreductase activity"/>
    <property type="evidence" value="ECO:0007669"/>
    <property type="project" value="UniProtKB-KW"/>
</dbReference>
<keyword evidence="16" id="KW-1185">Reference proteome</keyword>
<evidence type="ECO:0000256" key="1">
    <source>
        <dbReference type="ARBA" id="ARBA00001974"/>
    </source>
</evidence>
<dbReference type="EMBL" id="CT573213">
    <property type="protein sequence ID" value="CAJ59223.1"/>
    <property type="molecule type" value="Genomic_DNA"/>
</dbReference>
<evidence type="ECO:0000256" key="10">
    <source>
        <dbReference type="ARBA" id="ARBA00023004"/>
    </source>
</evidence>
<dbReference type="PROSITE" id="PS51384">
    <property type="entry name" value="FAD_FR"/>
    <property type="match status" value="1"/>
</dbReference>
<keyword evidence="10" id="KW-0408">Iron</keyword>
<sequence length="516" mass="56528">MVDTRRAETGVGSPVDPQVLFRFNSDRGQPLFSLFAQRCHMTWMPPPAPEPHARLGLKPRRPRVTAWSRDLLSEDRLPDLAVRLGLTAVGVAVIALWWVDTPSSRVQTAAATMTALGRVAGLLAAYLVLVELMLMARVPALERAIGFDRLASWHRGLGTNIVLLIGGHVLLTVWGYGLSAHEQPLSELVTVITRYPDEWEATIGALLFVAVGISSAWSLRARISYEAWYAVHLTVYAAVALTFFHQIASGEDFVDHPRNRLLWTALYLAVAACLVVWRIVLPARADLRHRMTVDRVVVEAAGVVSVWIRGRRLDQLGALPGQFLLWRFLARGQWASAHAYSLSMPPHPDLLRITVKDLGDQSRDLARLRPGTRVLAEGPFGHFTHAHAHAPARKALLIGGGSGIGPVRAVAEDLVNRGWDVIVLQRASRPDDLPLGGELSLLAAHGRLVFHQVVGSRRELGYDPLASDIIAVSVPDVAQRDVFVCGPPGMTAVVARGLRDLGVPTGQIHTEEYSLR</sequence>
<dbReference type="GO" id="GO:0016020">
    <property type="term" value="C:membrane"/>
    <property type="evidence" value="ECO:0007669"/>
    <property type="project" value="UniProtKB-SubCell"/>
</dbReference>
<keyword evidence="3" id="KW-0285">Flavoprotein</keyword>
<evidence type="ECO:0000256" key="5">
    <source>
        <dbReference type="ARBA" id="ARBA00022714"/>
    </source>
</evidence>
<dbReference type="InterPro" id="IPR017938">
    <property type="entry name" value="Riboflavin_synthase-like_b-brl"/>
</dbReference>
<dbReference type="PANTHER" id="PTHR47354:SF8">
    <property type="entry name" value="1,2-PHENYLACETYL-COA EPOXIDASE, SUBUNIT E"/>
    <property type="match status" value="1"/>
</dbReference>
<keyword evidence="6" id="KW-0479">Metal-binding</keyword>
<feature type="transmembrane region" description="Helical" evidence="13">
    <location>
        <begin position="80"/>
        <end position="99"/>
    </location>
</feature>
<evidence type="ECO:0000313" key="16">
    <source>
        <dbReference type="Proteomes" id="UP000000657"/>
    </source>
</evidence>
<comment type="subcellular location">
    <subcellularLocation>
        <location evidence="2">Membrane</location>
        <topology evidence="2">Multi-pass membrane protein</topology>
    </subcellularLocation>
</comment>
<proteinExistence type="predicted"/>
<feature type="transmembrane region" description="Helical" evidence="13">
    <location>
        <begin position="260"/>
        <end position="281"/>
    </location>
</feature>
<reference evidence="15 16" key="1">
    <citation type="journal article" date="2007" name="Genome Res.">
        <title>Genome characteristics of facultatively symbiotic Frankia sp. strains reflect host range and host plant biogeography.</title>
        <authorList>
            <person name="Normand P."/>
            <person name="Lapierre P."/>
            <person name="Tisa L.S."/>
            <person name="Gogarten J.P."/>
            <person name="Alloisio N."/>
            <person name="Bagnarol E."/>
            <person name="Bassi C.A."/>
            <person name="Berry A.M."/>
            <person name="Bickhart D.M."/>
            <person name="Choisne N."/>
            <person name="Couloux A."/>
            <person name="Cournoyer B."/>
            <person name="Cruveiller S."/>
            <person name="Daubin V."/>
            <person name="Demange N."/>
            <person name="Francino M.P."/>
            <person name="Goltsman E."/>
            <person name="Huang Y."/>
            <person name="Kopp O.R."/>
            <person name="Labarre L."/>
            <person name="Lapidus A."/>
            <person name="Lavire C."/>
            <person name="Marechal J."/>
            <person name="Martinez M."/>
            <person name="Mastronunzio J.E."/>
            <person name="Mullin B.C."/>
            <person name="Niemann J."/>
            <person name="Pujic P."/>
            <person name="Rawnsley T."/>
            <person name="Rouy Z."/>
            <person name="Schenowitz C."/>
            <person name="Sellstedt A."/>
            <person name="Tavares F."/>
            <person name="Tomkins J.P."/>
            <person name="Vallenet D."/>
            <person name="Valverde C."/>
            <person name="Wall L.G."/>
            <person name="Wang Y."/>
            <person name="Medigue C."/>
            <person name="Benson D.R."/>
        </authorList>
    </citation>
    <scope>NUCLEOTIDE SEQUENCE [LARGE SCALE GENOMIC DNA]</scope>
    <source>
        <strain evidence="16">DSM 45986 / CECT 9034 / ACN14a</strain>
    </source>
</reference>
<keyword evidence="5" id="KW-0001">2Fe-2S</keyword>
<dbReference type="HOGENOM" id="CLU_003827_19_1_11"/>
<dbReference type="AlphaFoldDB" id="Q0RT78"/>
<evidence type="ECO:0000313" key="15">
    <source>
        <dbReference type="EMBL" id="CAJ59223.1"/>
    </source>
</evidence>
<protein>
    <submittedName>
        <fullName evidence="15">Oxidoreductase</fullName>
    </submittedName>
</protein>
<dbReference type="InterPro" id="IPR017927">
    <property type="entry name" value="FAD-bd_FR_type"/>
</dbReference>
<dbReference type="InterPro" id="IPR039261">
    <property type="entry name" value="FNR_nucleotide-bd"/>
</dbReference>
<evidence type="ECO:0000256" key="13">
    <source>
        <dbReference type="SAM" id="Phobius"/>
    </source>
</evidence>
<evidence type="ECO:0000256" key="2">
    <source>
        <dbReference type="ARBA" id="ARBA00004141"/>
    </source>
</evidence>
<dbReference type="SUPFAM" id="SSF52343">
    <property type="entry name" value="Ferredoxin reductase-like, C-terminal NADP-linked domain"/>
    <property type="match status" value="1"/>
</dbReference>
<dbReference type="PRINTS" id="PR00410">
    <property type="entry name" value="PHEHYDRXLASE"/>
</dbReference>
<feature type="domain" description="FAD-binding FR-type" evidence="14">
    <location>
        <begin position="286"/>
        <end position="386"/>
    </location>
</feature>
<gene>
    <name evidence="15" type="ordered locus">FRAAL0548</name>
</gene>
<evidence type="ECO:0000256" key="8">
    <source>
        <dbReference type="ARBA" id="ARBA00022989"/>
    </source>
</evidence>
<dbReference type="GO" id="GO:0051537">
    <property type="term" value="F:2 iron, 2 sulfur cluster binding"/>
    <property type="evidence" value="ECO:0007669"/>
    <property type="project" value="UniProtKB-KW"/>
</dbReference>
<evidence type="ECO:0000259" key="14">
    <source>
        <dbReference type="PROSITE" id="PS51384"/>
    </source>
</evidence>
<accession>Q0RT78</accession>
<dbReference type="Gene3D" id="2.40.30.10">
    <property type="entry name" value="Translation factors"/>
    <property type="match status" value="1"/>
</dbReference>
<feature type="transmembrane region" description="Helical" evidence="13">
    <location>
        <begin position="229"/>
        <end position="248"/>
    </location>
</feature>
<evidence type="ECO:0000256" key="12">
    <source>
        <dbReference type="ARBA" id="ARBA00023136"/>
    </source>
</evidence>
<dbReference type="Gene3D" id="3.40.50.80">
    <property type="entry name" value="Nucleotide-binding domain of ferredoxin-NADP reductase (FNR) module"/>
    <property type="match status" value="1"/>
</dbReference>
<keyword evidence="7" id="KW-0274">FAD</keyword>
<dbReference type="InterPro" id="IPR013130">
    <property type="entry name" value="Fe3_Rdtase_TM_dom"/>
</dbReference>
<comment type="cofactor">
    <cofactor evidence="1">
        <name>FAD</name>
        <dbReference type="ChEBI" id="CHEBI:57692"/>
    </cofactor>
</comment>
<dbReference type="GO" id="GO:0050660">
    <property type="term" value="F:flavin adenine dinucleotide binding"/>
    <property type="evidence" value="ECO:0007669"/>
    <property type="project" value="TreeGrafter"/>
</dbReference>
<dbReference type="SUPFAM" id="SSF63380">
    <property type="entry name" value="Riboflavin synthase domain-like"/>
    <property type="match status" value="1"/>
</dbReference>
<dbReference type="Pfam" id="PF01794">
    <property type="entry name" value="Ferric_reduct"/>
    <property type="match status" value="1"/>
</dbReference>
<feature type="transmembrane region" description="Helical" evidence="13">
    <location>
        <begin position="157"/>
        <end position="179"/>
    </location>
</feature>
<dbReference type="InterPro" id="IPR050415">
    <property type="entry name" value="MRET"/>
</dbReference>
<dbReference type="STRING" id="326424.FRAAL0548"/>
<evidence type="ECO:0000256" key="7">
    <source>
        <dbReference type="ARBA" id="ARBA00022827"/>
    </source>
</evidence>
<dbReference type="eggNOG" id="COG1018">
    <property type="taxonomic scope" value="Bacteria"/>
</dbReference>
<name>Q0RT78_FRAAA</name>
<dbReference type="GO" id="GO:0046872">
    <property type="term" value="F:metal ion binding"/>
    <property type="evidence" value="ECO:0007669"/>
    <property type="project" value="UniProtKB-KW"/>
</dbReference>
<keyword evidence="8 13" id="KW-1133">Transmembrane helix</keyword>
<dbReference type="Proteomes" id="UP000000657">
    <property type="component" value="Chromosome"/>
</dbReference>
<dbReference type="PANTHER" id="PTHR47354">
    <property type="entry name" value="NADH OXIDOREDUCTASE HCR"/>
    <property type="match status" value="1"/>
</dbReference>
<feature type="transmembrane region" description="Helical" evidence="13">
    <location>
        <begin position="199"/>
        <end position="217"/>
    </location>
</feature>
<feature type="transmembrane region" description="Helical" evidence="13">
    <location>
        <begin position="119"/>
        <end position="136"/>
    </location>
</feature>